<dbReference type="Pfam" id="PF04138">
    <property type="entry name" value="GtrA_DPMS_TM"/>
    <property type="match status" value="1"/>
</dbReference>
<evidence type="ECO:0000256" key="1">
    <source>
        <dbReference type="ARBA" id="ARBA00004141"/>
    </source>
</evidence>
<dbReference type="AlphaFoldDB" id="A0A2X0QVW5"/>
<keyword evidence="6 8" id="KW-1133">Transmembrane helix</keyword>
<feature type="domain" description="Glycosyltransferase 2-like" evidence="9">
    <location>
        <begin position="12"/>
        <end position="174"/>
    </location>
</feature>
<comment type="similarity">
    <text evidence="2">Belongs to the glycosyltransferase 2 family.</text>
</comment>
<protein>
    <submittedName>
        <fullName evidence="11">Dolichyl-phosphate beta-D-mannosyltransferase</fullName>
        <ecNumber evidence="11">2.4.1.83</ecNumber>
    </submittedName>
</protein>
<evidence type="ECO:0000256" key="3">
    <source>
        <dbReference type="ARBA" id="ARBA00022676"/>
    </source>
</evidence>
<keyword evidence="4 11" id="KW-0808">Transferase</keyword>
<reference evidence="11" key="1">
    <citation type="submission" date="2018-05" db="EMBL/GenBank/DDBJ databases">
        <authorList>
            <person name="Lanie J.A."/>
            <person name="Ng W.-L."/>
            <person name="Kazmierczak K.M."/>
            <person name="Andrzejewski T.M."/>
            <person name="Davidsen T.M."/>
            <person name="Wayne K.J."/>
            <person name="Tettelin H."/>
            <person name="Glass J.I."/>
            <person name="Rusch D."/>
            <person name="Podicherti R."/>
            <person name="Tsui H.-C.T."/>
            <person name="Winkler M.E."/>
        </authorList>
    </citation>
    <scope>NUCLEOTIDE SEQUENCE</scope>
    <source>
        <strain evidence="11">KNB</strain>
    </source>
</reference>
<feature type="transmembrane region" description="Helical" evidence="8">
    <location>
        <begin position="338"/>
        <end position="356"/>
    </location>
</feature>
<evidence type="ECO:0000256" key="5">
    <source>
        <dbReference type="ARBA" id="ARBA00022692"/>
    </source>
</evidence>
<name>A0A2X0QVW5_9PROT</name>
<dbReference type="InterPro" id="IPR029044">
    <property type="entry name" value="Nucleotide-diphossugar_trans"/>
</dbReference>
<dbReference type="SUPFAM" id="SSF53448">
    <property type="entry name" value="Nucleotide-diphospho-sugar transferases"/>
    <property type="match status" value="1"/>
</dbReference>
<evidence type="ECO:0000256" key="6">
    <source>
        <dbReference type="ARBA" id="ARBA00022989"/>
    </source>
</evidence>
<keyword evidence="5 8" id="KW-0812">Transmembrane</keyword>
<evidence type="ECO:0000256" key="7">
    <source>
        <dbReference type="ARBA" id="ARBA00023136"/>
    </source>
</evidence>
<dbReference type="Pfam" id="PF00535">
    <property type="entry name" value="Glycos_transf_2"/>
    <property type="match status" value="1"/>
</dbReference>
<feature type="transmembrane region" description="Helical" evidence="8">
    <location>
        <begin position="245"/>
        <end position="269"/>
    </location>
</feature>
<dbReference type="Gene3D" id="3.90.550.10">
    <property type="entry name" value="Spore Coat Polysaccharide Biosynthesis Protein SpsA, Chain A"/>
    <property type="match status" value="1"/>
</dbReference>
<sequence>MSRIIAPQSVTLVLPVYNEIENVGSLLSELYLADFSRFVKRVIYVDDDSPDGTSEHIKNTRFPLEVLCLHRIGRQGLGSAVVEGMLLADTEYVAVMDADGQHSPVDLVRMIQMLQETGANILIGSRFKDKVSQESHTGFRNGLSRFGNRISRFLLNQTLTDPLTGFFLMERKLFLEVARIIRPSGFKILFEILYSLRSRNLLIREMQISFRPRNAGESKLDSAVVLDFVGQVLSRMSNGVIPEKFPGFAIIGGSGVVIHFAVLYCLLFVYGQTFLASQGTAILVAIVWNYTLNNRLTFRRNRRHGAKWFRGLALFMMVCSAGALVNLGVAGMLNGSGLAWWVSGLAGILAGVGWNYSMSRFLVWKT</sequence>
<feature type="transmembrane region" description="Helical" evidence="8">
    <location>
        <begin position="312"/>
        <end position="332"/>
    </location>
</feature>
<dbReference type="PANTHER" id="PTHR43398">
    <property type="entry name" value="DOLICHOL-PHOSPHATE MANNOSYLTRANSFERASE SUBUNIT 1"/>
    <property type="match status" value="1"/>
</dbReference>
<evidence type="ECO:0000313" key="11">
    <source>
        <dbReference type="EMBL" id="SPS05920.1"/>
    </source>
</evidence>
<evidence type="ECO:0000256" key="2">
    <source>
        <dbReference type="ARBA" id="ARBA00006739"/>
    </source>
</evidence>
<dbReference type="EC" id="2.4.1.83" evidence="11"/>
<comment type="subcellular location">
    <subcellularLocation>
        <location evidence="1">Membrane</location>
        <topology evidence="1">Multi-pass membrane protein</topology>
    </subcellularLocation>
</comment>
<dbReference type="PANTHER" id="PTHR43398:SF1">
    <property type="entry name" value="DOLICHOL-PHOSPHATE MANNOSYLTRANSFERASE SUBUNIT 1"/>
    <property type="match status" value="1"/>
</dbReference>
<evidence type="ECO:0000259" key="10">
    <source>
        <dbReference type="Pfam" id="PF04138"/>
    </source>
</evidence>
<gene>
    <name evidence="11" type="ORF">NITFAB_1510</name>
</gene>
<dbReference type="InterPro" id="IPR007267">
    <property type="entry name" value="GtrA_DPMS_TM"/>
</dbReference>
<dbReference type="GO" id="GO:0016020">
    <property type="term" value="C:membrane"/>
    <property type="evidence" value="ECO:0007669"/>
    <property type="project" value="UniProtKB-SubCell"/>
</dbReference>
<feature type="domain" description="GtrA/DPMS transmembrane" evidence="10">
    <location>
        <begin position="248"/>
        <end position="364"/>
    </location>
</feature>
<dbReference type="InterPro" id="IPR039528">
    <property type="entry name" value="DPM1-like"/>
</dbReference>
<proteinExistence type="inferred from homology"/>
<dbReference type="InterPro" id="IPR001173">
    <property type="entry name" value="Glyco_trans_2-like"/>
</dbReference>
<dbReference type="GO" id="GO:0000271">
    <property type="term" value="P:polysaccharide biosynthetic process"/>
    <property type="evidence" value="ECO:0007669"/>
    <property type="project" value="InterPro"/>
</dbReference>
<organism evidence="11">
    <name type="scientific">Candidatus Nitrotoga fabula</name>
    <dbReference type="NCBI Taxonomy" id="2182327"/>
    <lineage>
        <taxon>Bacteria</taxon>
        <taxon>Pseudomonadati</taxon>
        <taxon>Pseudomonadota</taxon>
        <taxon>Betaproteobacteria</taxon>
        <taxon>Nitrosomonadales</taxon>
        <taxon>Gallionellaceae</taxon>
        <taxon>Candidatus Nitrotoga</taxon>
    </lineage>
</organism>
<feature type="transmembrane region" description="Helical" evidence="8">
    <location>
        <begin position="275"/>
        <end position="292"/>
    </location>
</feature>
<evidence type="ECO:0000256" key="4">
    <source>
        <dbReference type="ARBA" id="ARBA00022679"/>
    </source>
</evidence>
<keyword evidence="3 11" id="KW-0328">Glycosyltransferase</keyword>
<keyword evidence="7 8" id="KW-0472">Membrane</keyword>
<accession>A0A2X0QVW5</accession>
<dbReference type="EMBL" id="LS423452">
    <property type="protein sequence ID" value="SPS05920.1"/>
    <property type="molecule type" value="Genomic_DNA"/>
</dbReference>
<dbReference type="GO" id="GO:0009247">
    <property type="term" value="P:glycolipid biosynthetic process"/>
    <property type="evidence" value="ECO:0007669"/>
    <property type="project" value="TreeGrafter"/>
</dbReference>
<dbReference type="GO" id="GO:0004582">
    <property type="term" value="F:dolichyl-phosphate beta-D-mannosyltransferase activity"/>
    <property type="evidence" value="ECO:0007669"/>
    <property type="project" value="UniProtKB-EC"/>
</dbReference>
<evidence type="ECO:0000256" key="8">
    <source>
        <dbReference type="SAM" id="Phobius"/>
    </source>
</evidence>
<evidence type="ECO:0000259" key="9">
    <source>
        <dbReference type="Pfam" id="PF00535"/>
    </source>
</evidence>